<reference evidence="3" key="1">
    <citation type="submission" date="2018-09" db="EMBL/GenBank/DDBJ databases">
        <title>Draft Genome Sequence of Mediterraneibacter sp. KCTC 15684.</title>
        <authorList>
            <person name="Kim J.S."/>
            <person name="Han K.I."/>
            <person name="Suh M.K."/>
            <person name="Lee K.C."/>
            <person name="Eom M.K."/>
            <person name="Lee J.H."/>
            <person name="Park S.H."/>
            <person name="Kang S.W."/>
            <person name="Park J.E."/>
            <person name="Oh B.S."/>
            <person name="Yu S.Y."/>
            <person name="Choi S.H."/>
            <person name="Lee D.H."/>
            <person name="Yoon H."/>
            <person name="Kim B."/>
            <person name="Yang S.J."/>
            <person name="Lee J.S."/>
        </authorList>
    </citation>
    <scope>NUCLEOTIDE SEQUENCE [LARGE SCALE GENOMIC DNA]</scope>
    <source>
        <strain evidence="3">KCTC 15684</strain>
    </source>
</reference>
<comment type="caution">
    <text evidence="2">The sequence shown here is derived from an EMBL/GenBank/DDBJ whole genome shotgun (WGS) entry which is preliminary data.</text>
</comment>
<keyword evidence="3" id="KW-1185">Reference proteome</keyword>
<keyword evidence="1" id="KW-1133">Transmembrane helix</keyword>
<gene>
    <name evidence="2" type="ORF">KGMB01110_27630</name>
</gene>
<sequence length="47" mass="5047">MNPGIMILIIVGGLTGLLTSLYILVSLPVILVWKGIRKVTKGIPLTM</sequence>
<protein>
    <submittedName>
        <fullName evidence="2">Uncharacterized protein</fullName>
    </submittedName>
</protein>
<name>A0A391P493_9FIRM</name>
<evidence type="ECO:0000313" key="3">
    <source>
        <dbReference type="Proteomes" id="UP000265643"/>
    </source>
</evidence>
<dbReference type="AlphaFoldDB" id="A0A391P493"/>
<evidence type="ECO:0000313" key="2">
    <source>
        <dbReference type="EMBL" id="GCA68327.1"/>
    </source>
</evidence>
<accession>A0A391P493</accession>
<dbReference type="Proteomes" id="UP000265643">
    <property type="component" value="Unassembled WGS sequence"/>
</dbReference>
<keyword evidence="1" id="KW-0472">Membrane</keyword>
<feature type="transmembrane region" description="Helical" evidence="1">
    <location>
        <begin position="6"/>
        <end position="33"/>
    </location>
</feature>
<organism evidence="2 3">
    <name type="scientific">Mediterraneibacter butyricigenes</name>
    <dbReference type="NCBI Taxonomy" id="2316025"/>
    <lineage>
        <taxon>Bacteria</taxon>
        <taxon>Bacillati</taxon>
        <taxon>Bacillota</taxon>
        <taxon>Clostridia</taxon>
        <taxon>Lachnospirales</taxon>
        <taxon>Lachnospiraceae</taxon>
        <taxon>Mediterraneibacter</taxon>
    </lineage>
</organism>
<evidence type="ECO:0000256" key="1">
    <source>
        <dbReference type="SAM" id="Phobius"/>
    </source>
</evidence>
<keyword evidence="1" id="KW-0812">Transmembrane</keyword>
<proteinExistence type="predicted"/>
<dbReference type="EMBL" id="BHGK01000001">
    <property type="protein sequence ID" value="GCA68327.1"/>
    <property type="molecule type" value="Genomic_DNA"/>
</dbReference>
<dbReference type="RefSeq" id="WP_170141739.1">
    <property type="nucleotide sequence ID" value="NZ_BHGK01000001.1"/>
</dbReference>